<dbReference type="InterPro" id="IPR007344">
    <property type="entry name" value="GrpB/CoaE"/>
</dbReference>
<keyword evidence="1" id="KW-0808">Transferase</keyword>
<dbReference type="Pfam" id="PF04229">
    <property type="entry name" value="GrpB"/>
    <property type="match status" value="1"/>
</dbReference>
<dbReference type="GO" id="GO:0016301">
    <property type="term" value="F:kinase activity"/>
    <property type="evidence" value="ECO:0007669"/>
    <property type="project" value="UniProtKB-KW"/>
</dbReference>
<accession>A0A174AZ25</accession>
<dbReference type="PANTHER" id="PTHR34822:SF1">
    <property type="entry name" value="GRPB FAMILY PROTEIN"/>
    <property type="match status" value="1"/>
</dbReference>
<keyword evidence="1" id="KW-0418">Kinase</keyword>
<dbReference type="PANTHER" id="PTHR34822">
    <property type="entry name" value="GRPB DOMAIN PROTEIN (AFU_ORTHOLOGUE AFUA_1G01530)"/>
    <property type="match status" value="1"/>
</dbReference>
<organism evidence="1 2">
    <name type="scientific">Faecalicatena contorta</name>
    <dbReference type="NCBI Taxonomy" id="39482"/>
    <lineage>
        <taxon>Bacteria</taxon>
        <taxon>Bacillati</taxon>
        <taxon>Bacillota</taxon>
        <taxon>Clostridia</taxon>
        <taxon>Lachnospirales</taxon>
        <taxon>Lachnospiraceae</taxon>
        <taxon>Faecalicatena</taxon>
    </lineage>
</organism>
<evidence type="ECO:0000313" key="1">
    <source>
        <dbReference type="EMBL" id="CUN92756.1"/>
    </source>
</evidence>
<dbReference type="InterPro" id="IPR043519">
    <property type="entry name" value="NT_sf"/>
</dbReference>
<dbReference type="STRING" id="39482.ERS852491_00846"/>
<dbReference type="EMBL" id="CYZU01000005">
    <property type="protein sequence ID" value="CUN92756.1"/>
    <property type="molecule type" value="Genomic_DNA"/>
</dbReference>
<dbReference type="RefSeq" id="WP_055151347.1">
    <property type="nucleotide sequence ID" value="NZ_CYZU01000005.1"/>
</dbReference>
<dbReference type="Gene3D" id="3.30.460.10">
    <property type="entry name" value="Beta Polymerase, domain 2"/>
    <property type="match status" value="1"/>
</dbReference>
<gene>
    <name evidence="1" type="ORF">ERS852491_00846</name>
</gene>
<dbReference type="Proteomes" id="UP000095544">
    <property type="component" value="Unassembled WGS sequence"/>
</dbReference>
<evidence type="ECO:0000313" key="2">
    <source>
        <dbReference type="Proteomes" id="UP000095544"/>
    </source>
</evidence>
<reference evidence="1 2" key="1">
    <citation type="submission" date="2015-09" db="EMBL/GenBank/DDBJ databases">
        <authorList>
            <consortium name="Pathogen Informatics"/>
        </authorList>
    </citation>
    <scope>NUCLEOTIDE SEQUENCE [LARGE SCALE GENOMIC DNA]</scope>
    <source>
        <strain evidence="1 2">2789STDY5834876</strain>
    </source>
</reference>
<name>A0A174AZ25_9FIRM</name>
<proteinExistence type="predicted"/>
<dbReference type="OrthoDB" id="9799092at2"/>
<protein>
    <submittedName>
        <fullName evidence="1">Dephospho-CoA kinase/protein folding accessory domain-containing protein</fullName>
    </submittedName>
</protein>
<dbReference type="AlphaFoldDB" id="A0A174AZ25"/>
<sequence>MEMTRVIVLPYDAKWKTDFENIRKEIVDAVGGLIIGIEHVGSTSVEGLSANPCIDIDVMIKDYSVFHVVVSRLETIGYIHEGDLGIKDREAFRYWDKPHLQTHHLYVCPQTSEELYRHITFRDFLRRNPDAAKKYGKIKEKAAQLFPYDMDQYIAYKSPCIKELYARCGLK</sequence>
<dbReference type="SUPFAM" id="SSF81301">
    <property type="entry name" value="Nucleotidyltransferase"/>
    <property type="match status" value="1"/>
</dbReference>